<evidence type="ECO:0000259" key="8">
    <source>
        <dbReference type="Pfam" id="PF00185"/>
    </source>
</evidence>
<dbReference type="FunFam" id="3.40.50.1370:FF:000001">
    <property type="entry name" value="Aspartate carbamoyltransferase"/>
    <property type="match status" value="1"/>
</dbReference>
<dbReference type="PANTHER" id="PTHR45753:SF6">
    <property type="entry name" value="ASPARTATE CARBAMOYLTRANSFERASE"/>
    <property type="match status" value="1"/>
</dbReference>
<name>A0A7C9LNN8_9BACT</name>
<sequence length="315" mass="36208">MGRQNFVNIEGLDRQQLLYLIDMAKEFEAHPNRELLKGKVVATLFYEPSTRTRLSFETAANRLGARVIGFTDAKVSSVSKGETLKDTILMVSNYADAIVMRHYIEGAAQYASEVAPVPIINAGDGAHQHPSQCLLDLYTIYQTQGTLENLNIYLVGDLKYGRTVHSLIMAMRHFNPTFHFIAPKELAMPEEYKLYCKEHGIRFEEHEEFTPDVIAHADILYMTRVQKERFSDLMEYERVKNVYILRRDMLSQARPNMKILHPLPRVNEIAYDVDDSEHAYYIQQARNGLFAREAIFCHCLGISLEEVKADKTILE</sequence>
<feature type="binding site" evidence="7">
    <location>
        <position position="162"/>
    </location>
    <ligand>
        <name>L-aspartate</name>
        <dbReference type="ChEBI" id="CHEBI:29991"/>
    </ligand>
</feature>
<dbReference type="PRINTS" id="PR00101">
    <property type="entry name" value="ATCASE"/>
</dbReference>
<keyword evidence="11" id="KW-1185">Reference proteome</keyword>
<reference evidence="10 11" key="1">
    <citation type="submission" date="2019-09" db="EMBL/GenBank/DDBJ databases">
        <title>Prevotella A2879 sp. nov., isolated from an abscess of a patient.</title>
        <authorList>
            <person name="Buhl M."/>
            <person name="Oberhettinger P."/>
        </authorList>
    </citation>
    <scope>NUCLEOTIDE SEQUENCE [LARGE SCALE GENOMIC DNA]</scope>
    <source>
        <strain evidence="10 11">A2879</strain>
    </source>
</reference>
<dbReference type="InterPro" id="IPR006130">
    <property type="entry name" value="Asp/Orn_carbamoylTrfase"/>
</dbReference>
<feature type="binding site" evidence="7">
    <location>
        <position position="129"/>
    </location>
    <ligand>
        <name>carbamoyl phosphate</name>
        <dbReference type="ChEBI" id="CHEBI:58228"/>
    </ligand>
</feature>
<dbReference type="Proteomes" id="UP000482295">
    <property type="component" value="Unassembled WGS sequence"/>
</dbReference>
<dbReference type="InterPro" id="IPR006132">
    <property type="entry name" value="Asp/Orn_carbamoyltranf_P-bd"/>
</dbReference>
<dbReference type="GO" id="GO:0006207">
    <property type="term" value="P:'de novo' pyrimidine nucleobase biosynthetic process"/>
    <property type="evidence" value="ECO:0007669"/>
    <property type="project" value="InterPro"/>
</dbReference>
<dbReference type="SUPFAM" id="SSF53671">
    <property type="entry name" value="Aspartate/ornithine carbamoyltransferase"/>
    <property type="match status" value="1"/>
</dbReference>
<dbReference type="EC" id="2.1.3.2" evidence="7"/>
<evidence type="ECO:0000256" key="5">
    <source>
        <dbReference type="ARBA" id="ARBA00043884"/>
    </source>
</evidence>
<feature type="binding site" evidence="7">
    <location>
        <position position="264"/>
    </location>
    <ligand>
        <name>carbamoyl phosphate</name>
        <dbReference type="ChEBI" id="CHEBI:58228"/>
    </ligand>
</feature>
<feature type="binding site" evidence="7">
    <location>
        <position position="263"/>
    </location>
    <ligand>
        <name>carbamoyl phosphate</name>
        <dbReference type="ChEBI" id="CHEBI:58228"/>
    </ligand>
</feature>
<dbReference type="Gene3D" id="3.40.50.1370">
    <property type="entry name" value="Aspartate/ornithine carbamoyltransferase"/>
    <property type="match status" value="2"/>
</dbReference>
<comment type="pathway">
    <text evidence="1 7">Pyrimidine metabolism; UMP biosynthesis via de novo pathway; (S)-dihydroorotate from bicarbonate: step 2/3.</text>
</comment>
<protein>
    <recommendedName>
        <fullName evidence="7">Aspartate carbamoyltransferase</fullName>
        <ecNumber evidence="7">2.1.3.2</ecNumber>
    </recommendedName>
    <alternativeName>
        <fullName evidence="7">Aspartate transcarbamylase</fullName>
        <shortName evidence="7">ATCase</shortName>
    </alternativeName>
</protein>
<dbReference type="InterPro" id="IPR006131">
    <property type="entry name" value="Asp_carbamoyltransf_Asp/Orn-bd"/>
</dbReference>
<dbReference type="PRINTS" id="PR00100">
    <property type="entry name" value="AOTCASE"/>
</dbReference>
<feature type="binding site" evidence="7">
    <location>
        <position position="101"/>
    </location>
    <ligand>
        <name>carbamoyl phosphate</name>
        <dbReference type="ChEBI" id="CHEBI:58228"/>
    </ligand>
</feature>
<comment type="similarity">
    <text evidence="2 7">Belongs to the aspartate/ornithine carbamoyltransferase superfamily. ATCase family.</text>
</comment>
<feature type="binding site" evidence="7">
    <location>
        <position position="224"/>
    </location>
    <ligand>
        <name>L-aspartate</name>
        <dbReference type="ChEBI" id="CHEBI:29991"/>
    </ligand>
</feature>
<dbReference type="GO" id="GO:0006520">
    <property type="term" value="P:amino acid metabolic process"/>
    <property type="evidence" value="ECO:0007669"/>
    <property type="project" value="InterPro"/>
</dbReference>
<keyword evidence="4 7" id="KW-0665">Pyrimidine biosynthesis</keyword>
<dbReference type="GO" id="GO:0016597">
    <property type="term" value="F:amino acid binding"/>
    <property type="evidence" value="ECO:0007669"/>
    <property type="project" value="InterPro"/>
</dbReference>
<dbReference type="PROSITE" id="PS00097">
    <property type="entry name" value="CARBAMOYLTRANSFERASE"/>
    <property type="match status" value="1"/>
</dbReference>
<dbReference type="GO" id="GO:0004070">
    <property type="term" value="F:aspartate carbamoyltransferase activity"/>
    <property type="evidence" value="ECO:0007669"/>
    <property type="project" value="UniProtKB-UniRule"/>
</dbReference>
<organism evidence="10 11">
    <name type="scientific">Prevotella vespertina</name>
    <dbReference type="NCBI Taxonomy" id="2608404"/>
    <lineage>
        <taxon>Bacteria</taxon>
        <taxon>Pseudomonadati</taxon>
        <taxon>Bacteroidota</taxon>
        <taxon>Bacteroidia</taxon>
        <taxon>Bacteroidales</taxon>
        <taxon>Prevotellaceae</taxon>
        <taxon>Prevotella</taxon>
    </lineage>
</organism>
<dbReference type="FunFam" id="3.40.50.1370:FF:000002">
    <property type="entry name" value="Aspartate carbamoyltransferase 2"/>
    <property type="match status" value="1"/>
</dbReference>
<evidence type="ECO:0000256" key="7">
    <source>
        <dbReference type="HAMAP-Rule" id="MF_00001"/>
    </source>
</evidence>
<proteinExistence type="inferred from homology"/>
<comment type="caution">
    <text evidence="10">The sequence shown here is derived from an EMBL/GenBank/DDBJ whole genome shotgun (WGS) entry which is preliminary data.</text>
</comment>
<feature type="binding site" evidence="7">
    <location>
        <position position="80"/>
    </location>
    <ligand>
        <name>L-aspartate</name>
        <dbReference type="ChEBI" id="CHEBI:29991"/>
    </ligand>
</feature>
<dbReference type="InterPro" id="IPR002082">
    <property type="entry name" value="Asp_carbamoyltransf"/>
</dbReference>
<accession>A0A7C9LNN8</accession>
<dbReference type="EMBL" id="VVIQ01000002">
    <property type="protein sequence ID" value="MUL27058.1"/>
    <property type="molecule type" value="Genomic_DNA"/>
</dbReference>
<comment type="subunit">
    <text evidence="7">Heterododecamer (2C3:3R2) of six catalytic PyrB chains organized as two trimers (C3), and six regulatory PyrI chains organized as three dimers (R2).</text>
</comment>
<feature type="binding site" evidence="7">
    <location>
        <position position="51"/>
    </location>
    <ligand>
        <name>carbamoyl phosphate</name>
        <dbReference type="ChEBI" id="CHEBI:58228"/>
    </ligand>
</feature>
<evidence type="ECO:0000256" key="3">
    <source>
        <dbReference type="ARBA" id="ARBA00022679"/>
    </source>
</evidence>
<dbReference type="Pfam" id="PF02729">
    <property type="entry name" value="OTCace_N"/>
    <property type="match status" value="1"/>
</dbReference>
<dbReference type="UniPathway" id="UPA00070">
    <property type="reaction ID" value="UER00116"/>
</dbReference>
<feature type="binding site" evidence="7">
    <location>
        <position position="52"/>
    </location>
    <ligand>
        <name>carbamoyl phosphate</name>
        <dbReference type="ChEBI" id="CHEBI:58228"/>
    </ligand>
</feature>
<dbReference type="AlphaFoldDB" id="A0A7C9LNN8"/>
<dbReference type="HAMAP" id="MF_00001">
    <property type="entry name" value="Asp_carb_tr"/>
    <property type="match status" value="1"/>
</dbReference>
<dbReference type="GO" id="GO:0044205">
    <property type="term" value="P:'de novo' UMP biosynthetic process"/>
    <property type="evidence" value="ECO:0007669"/>
    <property type="project" value="UniProtKB-UniRule"/>
</dbReference>
<evidence type="ECO:0000259" key="9">
    <source>
        <dbReference type="Pfam" id="PF02729"/>
    </source>
</evidence>
<dbReference type="InterPro" id="IPR036901">
    <property type="entry name" value="Asp/Orn_carbamoylTrfase_sf"/>
</dbReference>
<comment type="catalytic activity">
    <reaction evidence="6 7">
        <text>carbamoyl phosphate + L-aspartate = N-carbamoyl-L-aspartate + phosphate + H(+)</text>
        <dbReference type="Rhea" id="RHEA:20013"/>
        <dbReference type="ChEBI" id="CHEBI:15378"/>
        <dbReference type="ChEBI" id="CHEBI:29991"/>
        <dbReference type="ChEBI" id="CHEBI:32814"/>
        <dbReference type="ChEBI" id="CHEBI:43474"/>
        <dbReference type="ChEBI" id="CHEBI:58228"/>
        <dbReference type="EC" id="2.1.3.2"/>
    </reaction>
</comment>
<keyword evidence="3 7" id="KW-0808">Transferase</keyword>
<gene>
    <name evidence="7 10" type="primary">pyrB</name>
    <name evidence="10" type="ORF">F0475_01680</name>
</gene>
<feature type="domain" description="Aspartate/ornithine carbamoyltransferase carbamoyl-P binding" evidence="9">
    <location>
        <begin position="5"/>
        <end position="142"/>
    </location>
</feature>
<dbReference type="RefSeq" id="WP_009435814.1">
    <property type="nucleotide sequence ID" value="NZ_VVIQ01000002.1"/>
</dbReference>
<dbReference type="GO" id="GO:0005829">
    <property type="term" value="C:cytosol"/>
    <property type="evidence" value="ECO:0007669"/>
    <property type="project" value="TreeGrafter"/>
</dbReference>
<dbReference type="NCBIfam" id="TIGR00670">
    <property type="entry name" value="asp_carb_tr"/>
    <property type="match status" value="1"/>
</dbReference>
<evidence type="ECO:0000256" key="1">
    <source>
        <dbReference type="ARBA" id="ARBA00004852"/>
    </source>
</evidence>
<dbReference type="Pfam" id="PF00185">
    <property type="entry name" value="OTCace"/>
    <property type="match status" value="1"/>
</dbReference>
<evidence type="ECO:0000256" key="4">
    <source>
        <dbReference type="ARBA" id="ARBA00022975"/>
    </source>
</evidence>
<evidence type="ECO:0000313" key="11">
    <source>
        <dbReference type="Proteomes" id="UP000482295"/>
    </source>
</evidence>
<dbReference type="PANTHER" id="PTHR45753">
    <property type="entry name" value="ORNITHINE CARBAMOYLTRANSFERASE, MITOCHONDRIAL"/>
    <property type="match status" value="1"/>
</dbReference>
<comment type="function">
    <text evidence="5 7">Catalyzes the condensation of carbamoyl phosphate and aspartate to form carbamoyl aspartate and inorganic phosphate, the committed step in the de novo pyrimidine nucleotide biosynthesis pathway.</text>
</comment>
<evidence type="ECO:0000256" key="6">
    <source>
        <dbReference type="ARBA" id="ARBA00048859"/>
    </source>
</evidence>
<dbReference type="NCBIfam" id="NF002032">
    <property type="entry name" value="PRK00856.1"/>
    <property type="match status" value="1"/>
</dbReference>
<evidence type="ECO:0000313" key="10">
    <source>
        <dbReference type="EMBL" id="MUL27058.1"/>
    </source>
</evidence>
<evidence type="ECO:0000256" key="2">
    <source>
        <dbReference type="ARBA" id="ARBA00008896"/>
    </source>
</evidence>
<feature type="binding site" evidence="7">
    <location>
        <position position="132"/>
    </location>
    <ligand>
        <name>carbamoyl phosphate</name>
        <dbReference type="ChEBI" id="CHEBI:58228"/>
    </ligand>
</feature>
<feature type="domain" description="Aspartate/ornithine carbamoyltransferase Asp/Orn-binding" evidence="8">
    <location>
        <begin position="149"/>
        <end position="298"/>
    </location>
</feature>